<feature type="transmembrane region" description="Helical" evidence="6">
    <location>
        <begin position="83"/>
        <end position="106"/>
    </location>
</feature>
<gene>
    <name evidence="7" type="ORF">SAPIO_CDS7481</name>
</gene>
<name>A0A084G203_PSEDA</name>
<dbReference type="Proteomes" id="UP000028545">
    <property type="component" value="Unassembled WGS sequence"/>
</dbReference>
<evidence type="ECO:0000256" key="1">
    <source>
        <dbReference type="ARBA" id="ARBA00004141"/>
    </source>
</evidence>
<feature type="transmembrane region" description="Helical" evidence="6">
    <location>
        <begin position="150"/>
        <end position="172"/>
    </location>
</feature>
<evidence type="ECO:0000313" key="7">
    <source>
        <dbReference type="EMBL" id="KEZ41365.1"/>
    </source>
</evidence>
<protein>
    <recommendedName>
        <fullName evidence="9">PH-response regulator protein palI/prr-5</fullName>
    </recommendedName>
</protein>
<evidence type="ECO:0000256" key="2">
    <source>
        <dbReference type="ARBA" id="ARBA00022692"/>
    </source>
</evidence>
<dbReference type="VEuPathDB" id="FungiDB:SAPIO_CDS7481"/>
<evidence type="ECO:0000256" key="5">
    <source>
        <dbReference type="SAM" id="MobiDB-lite"/>
    </source>
</evidence>
<feature type="compositionally biased region" description="Polar residues" evidence="5">
    <location>
        <begin position="251"/>
        <end position="270"/>
    </location>
</feature>
<feature type="compositionally biased region" description="Gly residues" evidence="5">
    <location>
        <begin position="365"/>
        <end position="375"/>
    </location>
</feature>
<organism evidence="7 8">
    <name type="scientific">Pseudallescheria apiosperma</name>
    <name type="common">Scedosporium apiospermum</name>
    <dbReference type="NCBI Taxonomy" id="563466"/>
    <lineage>
        <taxon>Eukaryota</taxon>
        <taxon>Fungi</taxon>
        <taxon>Dikarya</taxon>
        <taxon>Ascomycota</taxon>
        <taxon>Pezizomycotina</taxon>
        <taxon>Sordariomycetes</taxon>
        <taxon>Hypocreomycetidae</taxon>
        <taxon>Microascales</taxon>
        <taxon>Microascaceae</taxon>
        <taxon>Scedosporium</taxon>
    </lineage>
</organism>
<dbReference type="GO" id="GO:0005886">
    <property type="term" value="C:plasma membrane"/>
    <property type="evidence" value="ECO:0007669"/>
    <property type="project" value="InterPro"/>
</dbReference>
<feature type="compositionally biased region" description="Gly residues" evidence="5">
    <location>
        <begin position="325"/>
        <end position="358"/>
    </location>
</feature>
<keyword evidence="4 6" id="KW-0472">Membrane</keyword>
<evidence type="ECO:0000313" key="8">
    <source>
        <dbReference type="Proteomes" id="UP000028545"/>
    </source>
</evidence>
<feature type="compositionally biased region" description="Basic and acidic residues" evidence="5">
    <location>
        <begin position="237"/>
        <end position="248"/>
    </location>
</feature>
<dbReference type="PANTHER" id="PTHR28013">
    <property type="entry name" value="PROTEIN DCV1-RELATED"/>
    <property type="match status" value="1"/>
</dbReference>
<dbReference type="EMBL" id="JOWA01000110">
    <property type="protein sequence ID" value="KEZ41365.1"/>
    <property type="molecule type" value="Genomic_DNA"/>
</dbReference>
<comment type="subcellular location">
    <subcellularLocation>
        <location evidence="1">Membrane</location>
        <topology evidence="1">Multi-pass membrane protein</topology>
    </subcellularLocation>
</comment>
<dbReference type="PANTHER" id="PTHR28013:SF3">
    <property type="entry name" value="PROTEIN DCV1-RELATED"/>
    <property type="match status" value="1"/>
</dbReference>
<sequence length="620" mass="65317">MLRPATPLSILLFGAFALILLAVLSAPIISAIPLGSLGGVNFGVFGFCGADGCTDITIGYDPTGLLNTDESRFDLPTSVRNSLTTILIVHPIAAFLTLACFIMAAAAHLHSASHSTRYLLGIFILILIDFLVCLLAFLVDVLVFIPHLAWGSYIVLAATIMVALSGIFACAMRRTLISRKARQNRVAQNAEMSGENYYNREAQKQALALARQPTMPILSGANGTGDALPAFASFENQQKEDKVSDERIPLTQRSPTQPSPNPMGSGSTSPPLGEPMRSNSVPPMQQDQYGNPMGPSPDDYALRRGPSFDQLSARGRGGMPPPGYRGRGGYGRGGYGPPRGGYGPPGRGGYGPPRGGGYGPPPRGGPGGMMRGGGRVPYQNMNNGGPYDRRPSPADAYGPYGRGPNDQYGSSTTIPSSTGYDSYNSDRNTLPRAESPPPLPEGTGTPLAEMDASPAGPTGNYAQPQAPIRDGDTDVAGMVGLQQARAGSARPTDSYVSEGSKYSAEDAQGQYVPPRAAWNQGAGPGRHSPSVPSPLGVRRPEPQGRSTPDQGAAYYEDVDPRYAADPNARPAPQPQWAQGSPGGYGRPTPQASNPDFQNRRPQPGRSPPPGLTPARSYPAF</sequence>
<dbReference type="OrthoDB" id="2354757at2759"/>
<reference evidence="7 8" key="1">
    <citation type="journal article" date="2014" name="Genome Announc.">
        <title>Draft genome sequence of the pathogenic fungus Scedosporium apiospermum.</title>
        <authorList>
            <person name="Vandeputte P."/>
            <person name="Ghamrawi S."/>
            <person name="Rechenmann M."/>
            <person name="Iltis A."/>
            <person name="Giraud S."/>
            <person name="Fleury M."/>
            <person name="Thornton C."/>
            <person name="Delhaes L."/>
            <person name="Meyer W."/>
            <person name="Papon N."/>
            <person name="Bouchara J.P."/>
        </authorList>
    </citation>
    <scope>NUCLEOTIDE SEQUENCE [LARGE SCALE GENOMIC DNA]</scope>
    <source>
        <strain evidence="7 8">IHEM 14462</strain>
    </source>
</reference>
<feature type="compositionally biased region" description="Polar residues" evidence="5">
    <location>
        <begin position="277"/>
        <end position="289"/>
    </location>
</feature>
<keyword evidence="3 6" id="KW-1133">Transmembrane helix</keyword>
<evidence type="ECO:0008006" key="9">
    <source>
        <dbReference type="Google" id="ProtNLM"/>
    </source>
</evidence>
<accession>A0A084G203</accession>
<dbReference type="HOGENOM" id="CLU_016694_1_0_1"/>
<dbReference type="GeneID" id="27726553"/>
<dbReference type="InterPro" id="IPR051380">
    <property type="entry name" value="pH-response_reg_palI/RIM9"/>
</dbReference>
<feature type="region of interest" description="Disordered" evidence="5">
    <location>
        <begin position="237"/>
        <end position="620"/>
    </location>
</feature>
<dbReference type="RefSeq" id="XP_016641164.1">
    <property type="nucleotide sequence ID" value="XM_016789337.1"/>
</dbReference>
<dbReference type="Pfam" id="PF06687">
    <property type="entry name" value="SUR7"/>
    <property type="match status" value="1"/>
</dbReference>
<dbReference type="GO" id="GO:0035838">
    <property type="term" value="C:growing cell tip"/>
    <property type="evidence" value="ECO:0007669"/>
    <property type="project" value="TreeGrafter"/>
</dbReference>
<evidence type="ECO:0000256" key="6">
    <source>
        <dbReference type="SAM" id="Phobius"/>
    </source>
</evidence>
<dbReference type="GO" id="GO:0032153">
    <property type="term" value="C:cell division site"/>
    <property type="evidence" value="ECO:0007669"/>
    <property type="project" value="TreeGrafter"/>
</dbReference>
<dbReference type="AlphaFoldDB" id="A0A084G203"/>
<comment type="caution">
    <text evidence="7">The sequence shown here is derived from an EMBL/GenBank/DDBJ whole genome shotgun (WGS) entry which is preliminary data.</text>
</comment>
<dbReference type="InterPro" id="IPR009571">
    <property type="entry name" value="SUR7/Rim9-like_fungi"/>
</dbReference>
<proteinExistence type="predicted"/>
<feature type="transmembrane region" description="Helical" evidence="6">
    <location>
        <begin position="118"/>
        <end position="144"/>
    </location>
</feature>
<evidence type="ECO:0000256" key="4">
    <source>
        <dbReference type="ARBA" id="ARBA00023136"/>
    </source>
</evidence>
<keyword evidence="8" id="KW-1185">Reference proteome</keyword>
<dbReference type="KEGG" id="sapo:SAPIO_CDS7481"/>
<dbReference type="OMA" id="VFGYCKG"/>
<feature type="compositionally biased region" description="Polar residues" evidence="5">
    <location>
        <begin position="407"/>
        <end position="428"/>
    </location>
</feature>
<keyword evidence="2 6" id="KW-0812">Transmembrane</keyword>
<evidence type="ECO:0000256" key="3">
    <source>
        <dbReference type="ARBA" id="ARBA00022989"/>
    </source>
</evidence>